<dbReference type="SUPFAM" id="SSF47413">
    <property type="entry name" value="lambda repressor-like DNA-binding domains"/>
    <property type="match status" value="1"/>
</dbReference>
<dbReference type="InterPro" id="IPR043917">
    <property type="entry name" value="DUF5753"/>
</dbReference>
<dbReference type="Pfam" id="PF19054">
    <property type="entry name" value="DUF5753"/>
    <property type="match status" value="1"/>
</dbReference>
<dbReference type="EMBL" id="BAAAPF010000185">
    <property type="protein sequence ID" value="GAA2137456.1"/>
    <property type="molecule type" value="Genomic_DNA"/>
</dbReference>
<organism evidence="2 3">
    <name type="scientific">Streptomyces synnematoformans</name>
    <dbReference type="NCBI Taxonomy" id="415721"/>
    <lineage>
        <taxon>Bacteria</taxon>
        <taxon>Bacillati</taxon>
        <taxon>Actinomycetota</taxon>
        <taxon>Actinomycetes</taxon>
        <taxon>Kitasatosporales</taxon>
        <taxon>Streptomycetaceae</taxon>
        <taxon>Streptomyces</taxon>
    </lineage>
</organism>
<accession>A0ABN2Z6F9</accession>
<evidence type="ECO:0000259" key="1">
    <source>
        <dbReference type="PROSITE" id="PS50943"/>
    </source>
</evidence>
<name>A0ABN2Z6F9_9ACTN</name>
<dbReference type="InterPro" id="IPR001387">
    <property type="entry name" value="Cro/C1-type_HTH"/>
</dbReference>
<gene>
    <name evidence="2" type="ORF">GCM10009802_46560</name>
</gene>
<evidence type="ECO:0000313" key="3">
    <source>
        <dbReference type="Proteomes" id="UP001500443"/>
    </source>
</evidence>
<sequence>MRSGPAVRRAKLGAELRRLRGEAGLTSGQAAQLVGWHQSKISRMETGRSAAKAADVVRLLDAYGVTDPELRTLLESLAAAPRDGGGDRWWSAYRELLPAAYRDFISLEAEASAVRTLETSVVPGLLQTRRYALAVTRAAVAGAPRREVESLVEVRIARQAVLRSARPPRLHAVLDEAVLRRRVGGPGVMAEQLRHLRRMGALPHVRVQILPFSAGEHVGLTGPFVIFSYSRSPDLDVVVVDHLMSSIHLERKEDLRAYLTAFASLQASALSHKGSMSFIAALGADAKEAP</sequence>
<dbReference type="Pfam" id="PF13560">
    <property type="entry name" value="HTH_31"/>
    <property type="match status" value="1"/>
</dbReference>
<dbReference type="PROSITE" id="PS50943">
    <property type="entry name" value="HTH_CROC1"/>
    <property type="match status" value="1"/>
</dbReference>
<dbReference type="RefSeq" id="WP_344291949.1">
    <property type="nucleotide sequence ID" value="NZ_BAAAPF010000185.1"/>
</dbReference>
<feature type="domain" description="HTH cro/C1-type" evidence="1">
    <location>
        <begin position="16"/>
        <end position="70"/>
    </location>
</feature>
<evidence type="ECO:0000313" key="2">
    <source>
        <dbReference type="EMBL" id="GAA2137456.1"/>
    </source>
</evidence>
<keyword evidence="3" id="KW-1185">Reference proteome</keyword>
<comment type="caution">
    <text evidence="2">The sequence shown here is derived from an EMBL/GenBank/DDBJ whole genome shotgun (WGS) entry which is preliminary data.</text>
</comment>
<reference evidence="2 3" key="1">
    <citation type="journal article" date="2019" name="Int. J. Syst. Evol. Microbiol.">
        <title>The Global Catalogue of Microorganisms (GCM) 10K type strain sequencing project: providing services to taxonomists for standard genome sequencing and annotation.</title>
        <authorList>
            <consortium name="The Broad Institute Genomics Platform"/>
            <consortium name="The Broad Institute Genome Sequencing Center for Infectious Disease"/>
            <person name="Wu L."/>
            <person name="Ma J."/>
        </authorList>
    </citation>
    <scope>NUCLEOTIDE SEQUENCE [LARGE SCALE GENOMIC DNA]</scope>
    <source>
        <strain evidence="2 3">JCM 15481</strain>
    </source>
</reference>
<proteinExistence type="predicted"/>
<dbReference type="CDD" id="cd00093">
    <property type="entry name" value="HTH_XRE"/>
    <property type="match status" value="1"/>
</dbReference>
<dbReference type="Gene3D" id="1.10.260.40">
    <property type="entry name" value="lambda repressor-like DNA-binding domains"/>
    <property type="match status" value="1"/>
</dbReference>
<dbReference type="InterPro" id="IPR010982">
    <property type="entry name" value="Lambda_DNA-bd_dom_sf"/>
</dbReference>
<dbReference type="SMART" id="SM00530">
    <property type="entry name" value="HTH_XRE"/>
    <property type="match status" value="1"/>
</dbReference>
<dbReference type="Proteomes" id="UP001500443">
    <property type="component" value="Unassembled WGS sequence"/>
</dbReference>
<protein>
    <submittedName>
        <fullName evidence="2">Helix-turn-helix transcriptional regulator</fullName>
    </submittedName>
</protein>